<dbReference type="HOGENOM" id="CLU_085160_0_0_1"/>
<accession>A0A0A2VI09</accession>
<comment type="caution">
    <text evidence="1">The sequence shown here is derived from an EMBL/GenBank/DDBJ whole genome shotgun (WGS) entry which is preliminary data.</text>
</comment>
<protein>
    <submittedName>
        <fullName evidence="1">Uncharacterized protein</fullName>
    </submittedName>
</protein>
<dbReference type="AlphaFoldDB" id="A0A0A2VI09"/>
<dbReference type="EMBL" id="ANFO01000720">
    <property type="protein sequence ID" value="KGQ07183.1"/>
    <property type="molecule type" value="Genomic_DNA"/>
</dbReference>
<evidence type="ECO:0000313" key="2">
    <source>
        <dbReference type="Proteomes" id="UP000030106"/>
    </source>
</evidence>
<sequence length="339" mass="38024">MPRDADFLSPRELLVNDGFVCKLASFRKLGDLCIRNQNLPDSDDSLMRQAGFEEKAYGLVIPRTKGSLHCPFLLTACQLASYLQPIPIQFQTVRRVANNLNGQYNYTDTVCSTALKLCSAAPDDYDKIFQDMEALRQDPDNDSLRDKVQKEIKDRKYEIDILKDRASAWSSNLRAYSLDAEDCETKVHQLAAPFQGTTLADMLKDEIFDPEDLQMDLDALDWTKALLEGFAMIDDLQDSLQEVQKMAGMFCSVQVLACPAGILVNLIAGASGLVADDIAVLLKYVEDHLDPDDNPLDGLVEATLLRKWKILEQDGMSKGPEMYQLCFLFGNKTECLMLI</sequence>
<proteinExistence type="predicted"/>
<name>A0A0A2VI09_BEABA</name>
<evidence type="ECO:0000313" key="1">
    <source>
        <dbReference type="EMBL" id="KGQ07183.1"/>
    </source>
</evidence>
<gene>
    <name evidence="1" type="ORF">BBAD15_g7496</name>
</gene>
<organism evidence="1 2">
    <name type="scientific">Beauveria bassiana D1-5</name>
    <dbReference type="NCBI Taxonomy" id="1245745"/>
    <lineage>
        <taxon>Eukaryota</taxon>
        <taxon>Fungi</taxon>
        <taxon>Dikarya</taxon>
        <taxon>Ascomycota</taxon>
        <taxon>Pezizomycotina</taxon>
        <taxon>Sordariomycetes</taxon>
        <taxon>Hypocreomycetidae</taxon>
        <taxon>Hypocreales</taxon>
        <taxon>Cordycipitaceae</taxon>
        <taxon>Beauveria</taxon>
    </lineage>
</organism>
<dbReference type="Proteomes" id="UP000030106">
    <property type="component" value="Unassembled WGS sequence"/>
</dbReference>
<reference evidence="1 2" key="1">
    <citation type="submission" date="2012-10" db="EMBL/GenBank/DDBJ databases">
        <title>Genome sequencing and analysis of entomopathogenic fungi Beauveria bassiana D1-5.</title>
        <authorList>
            <person name="Li Q."/>
            <person name="Wang L."/>
            <person name="Zhang Z."/>
            <person name="Wang Q."/>
            <person name="Ren J."/>
            <person name="Wang M."/>
            <person name="Xu W."/>
            <person name="Wang J."/>
            <person name="Lu Y."/>
            <person name="Du Q."/>
            <person name="Sun Z."/>
        </authorList>
    </citation>
    <scope>NUCLEOTIDE SEQUENCE [LARGE SCALE GENOMIC DNA]</scope>
    <source>
        <strain evidence="1 2">D1-5</strain>
    </source>
</reference>